<dbReference type="InterPro" id="IPR018274">
    <property type="entry name" value="PEP_util_AS"/>
</dbReference>
<keyword evidence="9 19" id="KW-0418">Kinase</keyword>
<feature type="binding site" evidence="14">
    <location>
        <position position="768"/>
    </location>
    <ligand>
        <name>substrate</name>
    </ligand>
</feature>
<dbReference type="InterPro" id="IPR036637">
    <property type="entry name" value="Phosphohistidine_dom_sf"/>
</dbReference>
<evidence type="ECO:0000256" key="11">
    <source>
        <dbReference type="ARBA" id="ARBA00022842"/>
    </source>
</evidence>
<reference evidence="19 20" key="1">
    <citation type="submission" date="2019-01" db="EMBL/GenBank/DDBJ databases">
        <title>Geovibrio thiophilus DSM 11263, complete genome.</title>
        <authorList>
            <person name="Spring S."/>
            <person name="Bunk B."/>
            <person name="Sproer C."/>
        </authorList>
    </citation>
    <scope>NUCLEOTIDE SEQUENCE [LARGE SCALE GENOMIC DNA]</scope>
    <source>
        <strain evidence="19 20">DSM 11263</strain>
    </source>
</reference>
<protein>
    <recommendedName>
        <fullName evidence="5 12">Pyruvate, phosphate dikinase</fullName>
        <ecNumber evidence="4 12">2.7.9.1</ecNumber>
    </recommendedName>
</protein>
<organism evidence="19 20">
    <name type="scientific">Geovibrio thiophilus</name>
    <dbReference type="NCBI Taxonomy" id="139438"/>
    <lineage>
        <taxon>Bacteria</taxon>
        <taxon>Pseudomonadati</taxon>
        <taxon>Deferribacterota</taxon>
        <taxon>Deferribacteres</taxon>
        <taxon>Deferribacterales</taxon>
        <taxon>Geovibrionaceae</taxon>
        <taxon>Geovibrio</taxon>
    </lineage>
</organism>
<dbReference type="Pfam" id="PF00391">
    <property type="entry name" value="PEP-utilizers"/>
    <property type="match status" value="1"/>
</dbReference>
<dbReference type="NCBIfam" id="NF004531">
    <property type="entry name" value="PRK05878.1"/>
    <property type="match status" value="1"/>
</dbReference>
<dbReference type="Pfam" id="PF02896">
    <property type="entry name" value="PEP-utilizers_C"/>
    <property type="match status" value="1"/>
</dbReference>
<feature type="domain" description="Pyruvate phosphate dikinase AMP/ATP-binding" evidence="17">
    <location>
        <begin position="22"/>
        <end position="59"/>
    </location>
</feature>
<dbReference type="EMBL" id="CP035108">
    <property type="protein sequence ID" value="QAR31878.1"/>
    <property type="molecule type" value="Genomic_DNA"/>
</dbReference>
<dbReference type="GO" id="GO:0005524">
    <property type="term" value="F:ATP binding"/>
    <property type="evidence" value="ECO:0007669"/>
    <property type="project" value="UniProtKB-UniRule"/>
</dbReference>
<sequence>MSKKWVYFFGNGKAEGKGTDKELLGGKGAGLAEMTNISIPVPPGFTITTEACVEYYSNNQQYPEGLTTQMIEAMGKLETAVGKNFGDIACPLLVSVRSGARVSMPGMMDTVLNLGLNDETVKGLASSSGNERFAYDSYRRFIQMFGDVVLGVGHGKFERLLTDMKRAKNVDEDTKLDAADLKKLVDQYKDVVSTETGRNFPQEPKEQLKLAVNAVFESWNNQRAKTYRKINKIPHEWGTGVNVQAMVFGNMGDDCGTGVAFTRNPSTGDKEFFGEFLINAQGEDVVAGIRTPNPIIELKTVMPEAFAQLEKVYQTLEKHYKDVQDIEFTIEKNKLYMLQTRSGKRTAKAAVKIAYDMFREGLIDKRTAVLRVAPQQVDQLLHPMIDPKSSYDAVAKGLPASPGAAVGKAVFTAEEAESWAQRGEAVILVRKETSPEDIGGMHAAQGILTATGGMTSHAAVVARGMGKCCVAGCGSINIDEKGRKFTVGGHLIKEGDFITINGTTGEVILGQVELIEPSLSGEFAEILTWADEFRTLGVRANADTPHDAQVARDFGAEGIGLCRTEHMFFDGDRIDAVREMILAYDVDGRKKALEKVKPYQREDFEGLFKVMEGLPVTIRLLDPPLHEFIPHTDEDVEKVSKASGIAFDRLKRKAQELHEFNPMLGHRGCRLAVTFPEIYEMQAYAIFEAACKLKKEGVNVIPEVMIPLVGHYKELEELKELVDNVAAEVMEKTGVKVDYLVGTMIELPRAALTADEIAAHAQFFSFGTNDLTQTALGISRDDAGKFLPQYVEKGIFKEDPFVSIDQSGVGQLVEMGVAKGRSVRKELKTGICGEHGGDPDSIAFCQKAGLNYVSCSPYRVPVARLAAAHAALKG</sequence>
<dbReference type="KEGG" id="gtl:EP073_00215"/>
<evidence type="ECO:0000256" key="4">
    <source>
        <dbReference type="ARBA" id="ARBA00011994"/>
    </source>
</evidence>
<accession>A0A3R5Y516</accession>
<feature type="binding site" evidence="14">
    <location>
        <position position="619"/>
    </location>
    <ligand>
        <name>substrate</name>
    </ligand>
</feature>
<dbReference type="InterPro" id="IPR040442">
    <property type="entry name" value="Pyrv_kinase-like_dom_sf"/>
</dbReference>
<keyword evidence="10" id="KW-0067">ATP-binding</keyword>
<evidence type="ECO:0000256" key="10">
    <source>
        <dbReference type="ARBA" id="ARBA00022840"/>
    </source>
</evidence>
<gene>
    <name evidence="19" type="ORF">EP073_00215</name>
</gene>
<evidence type="ECO:0000259" key="17">
    <source>
        <dbReference type="Pfam" id="PF01326"/>
    </source>
</evidence>
<dbReference type="SUPFAM" id="SSF52009">
    <property type="entry name" value="Phosphohistidine domain"/>
    <property type="match status" value="1"/>
</dbReference>
<feature type="active site" description="Proton donor" evidence="13">
    <location>
        <position position="832"/>
    </location>
</feature>
<keyword evidence="11 15" id="KW-0460">Magnesium</keyword>
<dbReference type="PANTHER" id="PTHR22931">
    <property type="entry name" value="PHOSPHOENOLPYRUVATE DIKINASE-RELATED"/>
    <property type="match status" value="1"/>
</dbReference>
<dbReference type="InterPro" id="IPR023151">
    <property type="entry name" value="PEP_util_CS"/>
</dbReference>
<evidence type="ECO:0000256" key="9">
    <source>
        <dbReference type="ARBA" id="ARBA00022777"/>
    </source>
</evidence>
<dbReference type="SUPFAM" id="SSF51621">
    <property type="entry name" value="Phosphoenolpyruvate/pyruvate domain"/>
    <property type="match status" value="1"/>
</dbReference>
<evidence type="ECO:0000256" key="12">
    <source>
        <dbReference type="PIRNR" id="PIRNR000853"/>
    </source>
</evidence>
<comment type="catalytic activity">
    <reaction evidence="12">
        <text>pyruvate + phosphate + ATP = phosphoenolpyruvate + AMP + diphosphate + H(+)</text>
        <dbReference type="Rhea" id="RHEA:10756"/>
        <dbReference type="ChEBI" id="CHEBI:15361"/>
        <dbReference type="ChEBI" id="CHEBI:15378"/>
        <dbReference type="ChEBI" id="CHEBI:30616"/>
        <dbReference type="ChEBI" id="CHEBI:33019"/>
        <dbReference type="ChEBI" id="CHEBI:43474"/>
        <dbReference type="ChEBI" id="CHEBI:58702"/>
        <dbReference type="ChEBI" id="CHEBI:456215"/>
        <dbReference type="EC" id="2.7.9.1"/>
    </reaction>
</comment>
<feature type="binding site" evidence="14">
    <location>
        <position position="767"/>
    </location>
    <ligand>
        <name>substrate</name>
    </ligand>
</feature>
<proteinExistence type="inferred from homology"/>
<feature type="binding site" evidence="14">
    <location>
        <position position="770"/>
    </location>
    <ligand>
        <name>substrate</name>
    </ligand>
</feature>
<keyword evidence="8" id="KW-0547">Nucleotide-binding</keyword>
<dbReference type="InterPro" id="IPR013815">
    <property type="entry name" value="ATP_grasp_subdomain_1"/>
</dbReference>
<dbReference type="InterPro" id="IPR010121">
    <property type="entry name" value="Pyruvate_phosphate_dikinase"/>
</dbReference>
<dbReference type="GO" id="GO:0050242">
    <property type="term" value="F:pyruvate, phosphate dikinase activity"/>
    <property type="evidence" value="ECO:0007669"/>
    <property type="project" value="UniProtKB-UniRule"/>
</dbReference>
<dbReference type="AlphaFoldDB" id="A0A3R5Y516"/>
<evidence type="ECO:0000256" key="14">
    <source>
        <dbReference type="PIRSR" id="PIRSR000853-2"/>
    </source>
</evidence>
<feature type="binding site" evidence="15">
    <location>
        <position position="746"/>
    </location>
    <ligand>
        <name>Mg(2+)</name>
        <dbReference type="ChEBI" id="CHEBI:18420"/>
    </ligand>
</feature>
<feature type="domain" description="Pyruvate phosphate dikinase AMP/ATP-binding" evidence="17">
    <location>
        <begin position="60"/>
        <end position="296"/>
    </location>
</feature>
<dbReference type="OrthoDB" id="9765468at2"/>
<evidence type="ECO:0000256" key="7">
    <source>
        <dbReference type="ARBA" id="ARBA00022723"/>
    </source>
</evidence>
<evidence type="ECO:0000256" key="13">
    <source>
        <dbReference type="PIRSR" id="PIRSR000853-1"/>
    </source>
</evidence>
<dbReference type="Gene3D" id="1.20.80.30">
    <property type="match status" value="1"/>
</dbReference>
<comment type="cofactor">
    <cofactor evidence="1 12 15">
        <name>Mg(2+)</name>
        <dbReference type="ChEBI" id="CHEBI:18420"/>
    </cofactor>
</comment>
<dbReference type="EC" id="2.7.9.1" evidence="4 12"/>
<keyword evidence="7 15" id="KW-0479">Metal-binding</keyword>
<evidence type="ECO:0000259" key="18">
    <source>
        <dbReference type="Pfam" id="PF02896"/>
    </source>
</evidence>
<evidence type="ECO:0000313" key="20">
    <source>
        <dbReference type="Proteomes" id="UP000287502"/>
    </source>
</evidence>
<dbReference type="GO" id="GO:0046872">
    <property type="term" value="F:metal ion binding"/>
    <property type="evidence" value="ECO:0007669"/>
    <property type="project" value="UniProtKB-UniRule"/>
</dbReference>
<dbReference type="PROSITE" id="PS00370">
    <property type="entry name" value="PEP_ENZYMES_PHOS_SITE"/>
    <property type="match status" value="1"/>
</dbReference>
<dbReference type="PANTHER" id="PTHR22931:SF9">
    <property type="entry name" value="PYRUVATE, PHOSPHATE DIKINASE 1, CHLOROPLASTIC"/>
    <property type="match status" value="1"/>
</dbReference>
<feature type="domain" description="PEP-utilising enzyme mobile" evidence="16">
    <location>
        <begin position="425"/>
        <end position="505"/>
    </location>
</feature>
<feature type="domain" description="PEP-utilising enzyme C-terminal" evidence="18">
    <location>
        <begin position="521"/>
        <end position="870"/>
    </location>
</feature>
<dbReference type="RefSeq" id="WP_128465165.1">
    <property type="nucleotide sequence ID" value="NZ_CP035108.1"/>
</dbReference>
<feature type="binding site" evidence="14">
    <location>
        <position position="769"/>
    </location>
    <ligand>
        <name>substrate</name>
    </ligand>
</feature>
<evidence type="ECO:0000256" key="1">
    <source>
        <dbReference type="ARBA" id="ARBA00001946"/>
    </source>
</evidence>
<comment type="function">
    <text evidence="2">Catalyzes the reversible phosphorylation of pyruvate and phosphate.</text>
</comment>
<feature type="binding site" evidence="15">
    <location>
        <position position="770"/>
    </location>
    <ligand>
        <name>Mg(2+)</name>
        <dbReference type="ChEBI" id="CHEBI:18420"/>
    </ligand>
</feature>
<dbReference type="SUPFAM" id="SSF56059">
    <property type="entry name" value="Glutathione synthetase ATP-binding domain-like"/>
    <property type="match status" value="1"/>
</dbReference>
<name>A0A3R5Y516_9BACT</name>
<feature type="domain" description="Pyruvate phosphate dikinase AMP/ATP-binding" evidence="17">
    <location>
        <begin position="305"/>
        <end position="360"/>
    </location>
</feature>
<dbReference type="Gene3D" id="3.30.1490.20">
    <property type="entry name" value="ATP-grasp fold, A domain"/>
    <property type="match status" value="1"/>
</dbReference>
<evidence type="ECO:0000313" key="19">
    <source>
        <dbReference type="EMBL" id="QAR31878.1"/>
    </source>
</evidence>
<dbReference type="InterPro" id="IPR002192">
    <property type="entry name" value="PPDK_AMP/ATP-bd"/>
</dbReference>
<evidence type="ECO:0000259" key="16">
    <source>
        <dbReference type="Pfam" id="PF00391"/>
    </source>
</evidence>
<comment type="similarity">
    <text evidence="3 12">Belongs to the PEP-utilizing enzyme family.</text>
</comment>
<evidence type="ECO:0000256" key="2">
    <source>
        <dbReference type="ARBA" id="ARBA00003144"/>
    </source>
</evidence>
<dbReference type="InterPro" id="IPR015813">
    <property type="entry name" value="Pyrv/PenolPyrv_kinase-like_dom"/>
</dbReference>
<evidence type="ECO:0000256" key="15">
    <source>
        <dbReference type="PIRSR" id="PIRSR000853-3"/>
    </source>
</evidence>
<feature type="binding site" evidence="14">
    <location>
        <position position="746"/>
    </location>
    <ligand>
        <name>substrate</name>
    </ligand>
</feature>
<feature type="binding site" evidence="14">
    <location>
        <position position="563"/>
    </location>
    <ligand>
        <name>substrate</name>
    </ligand>
</feature>
<dbReference type="Gene3D" id="3.50.30.10">
    <property type="entry name" value="Phosphohistidine domain"/>
    <property type="match status" value="1"/>
</dbReference>
<evidence type="ECO:0000256" key="3">
    <source>
        <dbReference type="ARBA" id="ARBA00007837"/>
    </source>
</evidence>
<dbReference type="Gene3D" id="1.10.189.10">
    <property type="entry name" value="Pyruvate Phosphate Dikinase, domain 2"/>
    <property type="match status" value="1"/>
</dbReference>
<keyword evidence="19" id="KW-0670">Pyruvate</keyword>
<keyword evidence="20" id="KW-1185">Reference proteome</keyword>
<dbReference type="GO" id="GO:0016301">
    <property type="term" value="F:kinase activity"/>
    <property type="evidence" value="ECO:0007669"/>
    <property type="project" value="UniProtKB-UniRule"/>
</dbReference>
<dbReference type="Gene3D" id="3.20.20.60">
    <property type="entry name" value="Phosphoenolpyruvate-binding domains"/>
    <property type="match status" value="1"/>
</dbReference>
<dbReference type="PROSITE" id="PS00742">
    <property type="entry name" value="PEP_ENZYMES_2"/>
    <property type="match status" value="1"/>
</dbReference>
<dbReference type="InterPro" id="IPR008279">
    <property type="entry name" value="PEP-util_enz_mobile_dom"/>
</dbReference>
<evidence type="ECO:0000256" key="5">
    <source>
        <dbReference type="ARBA" id="ARBA00020138"/>
    </source>
</evidence>
<evidence type="ECO:0000256" key="6">
    <source>
        <dbReference type="ARBA" id="ARBA00022679"/>
    </source>
</evidence>
<dbReference type="Pfam" id="PF01326">
    <property type="entry name" value="PPDK_N"/>
    <property type="match status" value="3"/>
</dbReference>
<dbReference type="NCBIfam" id="TIGR01828">
    <property type="entry name" value="pyru_phos_dikin"/>
    <property type="match status" value="1"/>
</dbReference>
<keyword evidence="6 19" id="KW-0808">Transferase</keyword>
<dbReference type="Gene3D" id="3.30.470.20">
    <property type="entry name" value="ATP-grasp fold, B domain"/>
    <property type="match status" value="1"/>
</dbReference>
<feature type="active site" description="Tele-phosphohistidine intermediate" evidence="13">
    <location>
        <position position="457"/>
    </location>
</feature>
<evidence type="ECO:0000256" key="8">
    <source>
        <dbReference type="ARBA" id="ARBA00022741"/>
    </source>
</evidence>
<dbReference type="Proteomes" id="UP000287502">
    <property type="component" value="Chromosome"/>
</dbReference>
<dbReference type="InterPro" id="IPR000121">
    <property type="entry name" value="PEP_util_C"/>
</dbReference>
<dbReference type="PIRSF" id="PIRSF000853">
    <property type="entry name" value="PPDK"/>
    <property type="match status" value="1"/>
</dbReference>